<dbReference type="GO" id="GO:0043169">
    <property type="term" value="F:cation binding"/>
    <property type="evidence" value="ECO:0007669"/>
    <property type="project" value="InterPro"/>
</dbReference>
<evidence type="ECO:0000256" key="6">
    <source>
        <dbReference type="ARBA" id="ARBA00023295"/>
    </source>
</evidence>
<keyword evidence="4" id="KW-0964">Secreted</keyword>
<dbReference type="Gene3D" id="2.60.40.1180">
    <property type="entry name" value="Golgi alpha-mannosidase II"/>
    <property type="match status" value="1"/>
</dbReference>
<dbReference type="SUPFAM" id="SSF51445">
    <property type="entry name" value="(Trans)glycosidases"/>
    <property type="match status" value="1"/>
</dbReference>
<evidence type="ECO:0000313" key="11">
    <source>
        <dbReference type="Proteomes" id="UP000185604"/>
    </source>
</evidence>
<keyword evidence="8" id="KW-0119">Carbohydrate metabolism</keyword>
<evidence type="ECO:0000256" key="1">
    <source>
        <dbReference type="ARBA" id="ARBA00004496"/>
    </source>
</evidence>
<evidence type="ECO:0000256" key="4">
    <source>
        <dbReference type="ARBA" id="ARBA00022525"/>
    </source>
</evidence>
<protein>
    <recommendedName>
        <fullName evidence="8">Alpha-amylase</fullName>
        <ecNumber evidence="8">3.2.1.1</ecNumber>
    </recommendedName>
</protein>
<dbReference type="InterPro" id="IPR006047">
    <property type="entry name" value="GH13_cat_dom"/>
</dbReference>
<dbReference type="SUPFAM" id="SSF51011">
    <property type="entry name" value="Glycosyl hydrolase domain"/>
    <property type="match status" value="1"/>
</dbReference>
<evidence type="ECO:0000256" key="2">
    <source>
        <dbReference type="ARBA" id="ARBA00004613"/>
    </source>
</evidence>
<feature type="domain" description="Glycosyl hydrolase family 13 catalytic" evidence="9">
    <location>
        <begin position="13"/>
        <end position="415"/>
    </location>
</feature>
<evidence type="ECO:0000313" key="10">
    <source>
        <dbReference type="EMBL" id="OLF94622.1"/>
    </source>
</evidence>
<evidence type="ECO:0000256" key="7">
    <source>
        <dbReference type="RuleBase" id="RU003615"/>
    </source>
</evidence>
<dbReference type="Pfam" id="PF00128">
    <property type="entry name" value="Alpha-amylase"/>
    <property type="match status" value="1"/>
</dbReference>
<dbReference type="FunFam" id="2.60.40.1180:FF:000007">
    <property type="entry name" value="Sucrose isomerase"/>
    <property type="match status" value="1"/>
</dbReference>
<comment type="caution">
    <text evidence="10">The sequence shown here is derived from an EMBL/GenBank/DDBJ whole genome shotgun (WGS) entry which is preliminary data.</text>
</comment>
<dbReference type="FunFam" id="3.20.20.80:FF:000064">
    <property type="entry name" value="Oligo-1,6-glucosidase"/>
    <property type="match status" value="2"/>
</dbReference>
<gene>
    <name evidence="10" type="ORF">B4121_1835</name>
</gene>
<evidence type="ECO:0000259" key="9">
    <source>
        <dbReference type="SMART" id="SM00642"/>
    </source>
</evidence>
<dbReference type="AlphaFoldDB" id="A0A7Z0WYD3"/>
<comment type="similarity">
    <text evidence="3 7">Belongs to the glycosyl hydrolase 13 family.</text>
</comment>
<dbReference type="PANTHER" id="PTHR10357:SF178">
    <property type="entry name" value="OLIGO-1,6-GLUCOSIDASE 3-RELATED"/>
    <property type="match status" value="1"/>
</dbReference>
<comment type="catalytic activity">
    <reaction evidence="8">
        <text>Endohydrolysis of (1-&gt;4)-alpha-D-glucosidic linkages in polysaccharides containing three or more (1-&gt;4)-alpha-linked D-glucose units.</text>
        <dbReference type="EC" id="3.2.1.1"/>
    </reaction>
</comment>
<dbReference type="GO" id="GO:0005576">
    <property type="term" value="C:extracellular region"/>
    <property type="evidence" value="ECO:0007669"/>
    <property type="project" value="UniProtKB-SubCell"/>
</dbReference>
<dbReference type="NCBIfam" id="NF008183">
    <property type="entry name" value="PRK10933.1"/>
    <property type="match status" value="1"/>
</dbReference>
<evidence type="ECO:0000256" key="8">
    <source>
        <dbReference type="RuleBase" id="RU361134"/>
    </source>
</evidence>
<proteinExistence type="inferred from homology"/>
<dbReference type="PANTHER" id="PTHR10357">
    <property type="entry name" value="ALPHA-AMYLASE FAMILY MEMBER"/>
    <property type="match status" value="1"/>
</dbReference>
<dbReference type="FunFam" id="3.90.400.10:FF:000002">
    <property type="entry name" value="Sucrose isomerase"/>
    <property type="match status" value="1"/>
</dbReference>
<organism evidence="10 11">
    <name type="scientific">Bacillus paralicheniformis</name>
    <dbReference type="NCBI Taxonomy" id="1648923"/>
    <lineage>
        <taxon>Bacteria</taxon>
        <taxon>Bacillati</taxon>
        <taxon>Bacillota</taxon>
        <taxon>Bacilli</taxon>
        <taxon>Bacillales</taxon>
        <taxon>Bacillaceae</taxon>
        <taxon>Bacillus</taxon>
    </lineage>
</organism>
<dbReference type="InterPro" id="IPR045857">
    <property type="entry name" value="O16G_dom_2"/>
</dbReference>
<dbReference type="GO" id="GO:0009313">
    <property type="term" value="P:oligosaccharide catabolic process"/>
    <property type="evidence" value="ECO:0007669"/>
    <property type="project" value="TreeGrafter"/>
</dbReference>
<dbReference type="InterPro" id="IPR013780">
    <property type="entry name" value="Glyco_hydro_b"/>
</dbReference>
<comment type="subcellular location">
    <subcellularLocation>
        <location evidence="1">Cytoplasm</location>
    </subcellularLocation>
    <subcellularLocation>
        <location evidence="2">Secreted</location>
    </subcellularLocation>
</comment>
<dbReference type="InterPro" id="IPR017853">
    <property type="entry name" value="GH"/>
</dbReference>
<dbReference type="InterPro" id="IPR006046">
    <property type="entry name" value="Alpha_amylase"/>
</dbReference>
<sequence length="560" mass="64982">MTRAWWKEAVIYQVYPRSFMDSNGDGIGDINGIREKLPYIRELGADAIWICPVFDSPNADNGYDIRDYQSIMPEFGTMDDFDALLTEAHQLGMKLIIDLVINHTSDEHPWFIESRAERNSGKRDWYIWQDGKDGSEPNNWESIFGGSAWTYDEKTEQYYLHLFHEKQPDLNWENSDMRSALYDMINWWLQKGIDGFRVDAISHIKKKEGLPDLPNPEGLSFVPSFAYHMNVDGIIALLQELKENTFAGYPHIMTVGEANGVSAEEAEDWVGESNGIFSMIFQFEHLGLWGIEGGELDLPELKRILSNWQSALEGKGWNALFIENHDQPRAVSVWGDDGKYRVDSAKALAAMYFLMKGTPFIYQGQEIGMTNAIFFEIDDYDDVSIKNDYRIQKEKGRSHEDIMKAVWKKSRDHARTPMQWTDRPNAGFTKGEPWLCMNENYKLINTVHQQHDPRSVYHFYKRLIAIRKRYDVFIDGSYELLLPEDRQIFAYLRKLREETAIVIVNLSARQAYYHHPAYPLCTDGLLLSNADINAHKHLTSFVMKPYEARVYMIRQEIGDL</sequence>
<reference evidence="10 11" key="1">
    <citation type="journal article" date="2016" name="Front. Microbiol.">
        <title>High-Level Heat Resistance of Spores of Bacillus amyloliquefaciens and Bacillus licheniformis Results from the Presence of a spoVA Operon in a Tn1546 Transposon.</title>
        <authorList>
            <person name="Berendsen E.M."/>
            <person name="Koning R.A."/>
            <person name="Boekhorst J."/>
            <person name="de Jong A."/>
            <person name="Kuipers O.P."/>
            <person name="Wells-Bennik M.H."/>
        </authorList>
    </citation>
    <scope>NUCLEOTIDE SEQUENCE [LARGE SCALE GENOMIC DNA]</scope>
    <source>
        <strain evidence="10 11">B4121</strain>
    </source>
</reference>
<keyword evidence="5 8" id="KW-0378">Hydrolase</keyword>
<evidence type="ECO:0000256" key="5">
    <source>
        <dbReference type="ARBA" id="ARBA00022801"/>
    </source>
</evidence>
<dbReference type="SMART" id="SM00642">
    <property type="entry name" value="Aamy"/>
    <property type="match status" value="1"/>
</dbReference>
<dbReference type="EMBL" id="LKPO01000011">
    <property type="protein sequence ID" value="OLF94622.1"/>
    <property type="molecule type" value="Genomic_DNA"/>
</dbReference>
<dbReference type="Gene3D" id="3.90.400.10">
    <property type="entry name" value="Oligo-1,6-glucosidase, Domain 2"/>
    <property type="match status" value="1"/>
</dbReference>
<dbReference type="PRINTS" id="PR00110">
    <property type="entry name" value="ALPHAAMYLASE"/>
</dbReference>
<keyword evidence="6 8" id="KW-0326">Glycosidase</keyword>
<dbReference type="Pfam" id="PF16657">
    <property type="entry name" value="Malt_amylase_C"/>
    <property type="match status" value="1"/>
</dbReference>
<dbReference type="CDD" id="cd11333">
    <property type="entry name" value="AmyAc_SI_OligoGlu_DGase"/>
    <property type="match status" value="1"/>
</dbReference>
<dbReference type="Proteomes" id="UP000185604">
    <property type="component" value="Unassembled WGS sequence"/>
</dbReference>
<dbReference type="Gene3D" id="3.20.20.80">
    <property type="entry name" value="Glycosidases"/>
    <property type="match status" value="2"/>
</dbReference>
<dbReference type="GO" id="GO:0004556">
    <property type="term" value="F:alpha-amylase activity"/>
    <property type="evidence" value="ECO:0007669"/>
    <property type="project" value="UniProtKB-UniRule"/>
</dbReference>
<accession>A0A7Z0WYD3</accession>
<dbReference type="InterPro" id="IPR032091">
    <property type="entry name" value="Malt_amylase-like_C"/>
</dbReference>
<dbReference type="GO" id="GO:0005737">
    <property type="term" value="C:cytoplasm"/>
    <property type="evidence" value="ECO:0007669"/>
    <property type="project" value="UniProtKB-SubCell"/>
</dbReference>
<evidence type="ECO:0000256" key="3">
    <source>
        <dbReference type="ARBA" id="ARBA00008061"/>
    </source>
</evidence>
<name>A0A7Z0WYD3_9BACI</name>
<dbReference type="RefSeq" id="WP_023856123.1">
    <property type="nucleotide sequence ID" value="NZ_CABJBE010000008.1"/>
</dbReference>
<dbReference type="EC" id="3.2.1.1" evidence="8"/>